<dbReference type="OrthoDB" id="198885at2759"/>
<comment type="caution">
    <text evidence="2">The sequence shown here is derived from an EMBL/GenBank/DDBJ whole genome shotgun (WGS) entry which is preliminary data.</text>
</comment>
<organism evidence="2 3">
    <name type="scientific">Wickerhamomyces pijperi</name>
    <name type="common">Yeast</name>
    <name type="synonym">Pichia pijperi</name>
    <dbReference type="NCBI Taxonomy" id="599730"/>
    <lineage>
        <taxon>Eukaryota</taxon>
        <taxon>Fungi</taxon>
        <taxon>Dikarya</taxon>
        <taxon>Ascomycota</taxon>
        <taxon>Saccharomycotina</taxon>
        <taxon>Saccharomycetes</taxon>
        <taxon>Phaffomycetales</taxon>
        <taxon>Wickerhamomycetaceae</taxon>
        <taxon>Wickerhamomyces</taxon>
    </lineage>
</organism>
<reference evidence="2" key="2">
    <citation type="submission" date="2021-01" db="EMBL/GenBank/DDBJ databases">
        <authorList>
            <person name="Schikora-Tamarit M.A."/>
        </authorList>
    </citation>
    <scope>NUCLEOTIDE SEQUENCE</scope>
    <source>
        <strain evidence="2">CBS2887</strain>
    </source>
</reference>
<evidence type="ECO:0000313" key="2">
    <source>
        <dbReference type="EMBL" id="KAH3672110.1"/>
    </source>
</evidence>
<proteinExistence type="predicted"/>
<gene>
    <name evidence="2" type="ORF">WICPIJ_010154</name>
</gene>
<reference evidence="2" key="1">
    <citation type="journal article" date="2021" name="Open Biol.">
        <title>Shared evolutionary footprints suggest mitochondrial oxidative damage underlies multiple complex I losses in fungi.</title>
        <authorList>
            <person name="Schikora-Tamarit M.A."/>
            <person name="Marcet-Houben M."/>
            <person name="Nosek J."/>
            <person name="Gabaldon T."/>
        </authorList>
    </citation>
    <scope>NUCLEOTIDE SEQUENCE</scope>
    <source>
        <strain evidence="2">CBS2887</strain>
    </source>
</reference>
<evidence type="ECO:0000256" key="1">
    <source>
        <dbReference type="SAM" id="MobiDB-lite"/>
    </source>
</evidence>
<sequence>MLLRRHSWKAKHSSLSRRFSNDPRFNKHIATSPEISHSLLMQTQPILPITTSTLQNLLRVQYGSKSGTPDQIKHLANHIESQIRSKGVIPGFIGLIDGTAKVGLSMEEIQKVIHSSALLSPDLVKMINNIGMMSYPMAMELSAVVDVSCSVWLAQRLGLGTLYHSECGMVVDQSRLTNQLSSLSRNPVSLLYAGVNLFAKDNEPTVGELLNRSLGVHLIDYGMIDLMKLNGGISGVVQIADIHMNELKMESGLVFNISEPDSGIPGNIHSYTVENLLKEIDLACDFVNELHVAKNSVSLSIPSNLHAQKPPKDQAIKSTNIGKSDLPHTRATDTLWASTDTPNSELITILKTTKPKHVITPMSSPSVTTLSNSQQDYGYKLSFTADDSFRRLPNRSHHILDISTPSLLTEIYSTLDRQDKFELDWWFPQIDKYGLDSSRFRTKLERMGFKFPELNRLINREGAIVKATSLLPWFEHILLRFETDDDRYLGVLHFWRSHEGFKIQANEKALWGVDNGDETGLVSVVIEYYRVEKSQIDQSQLDLELDRGQNYFFKKVIQQIDQAGDYDLLRSGKRGEILLKALSAEAAKTSH</sequence>
<dbReference type="GO" id="GO:0004730">
    <property type="term" value="F:pseudouridylate synthase activity"/>
    <property type="evidence" value="ECO:0007669"/>
    <property type="project" value="InterPro"/>
</dbReference>
<feature type="region of interest" description="Disordered" evidence="1">
    <location>
        <begin position="303"/>
        <end position="327"/>
    </location>
</feature>
<name>A0A9P8TB81_WICPI</name>
<dbReference type="InterPro" id="IPR022830">
    <property type="entry name" value="Indigdn_synthA-like"/>
</dbReference>
<dbReference type="Pfam" id="PF04227">
    <property type="entry name" value="Indigoidine_A"/>
    <property type="match status" value="1"/>
</dbReference>
<dbReference type="InterPro" id="IPR007342">
    <property type="entry name" value="PsuG"/>
</dbReference>
<keyword evidence="3" id="KW-1185">Reference proteome</keyword>
<protein>
    <submittedName>
        <fullName evidence="2">Uncharacterized protein</fullName>
    </submittedName>
</protein>
<accession>A0A9P8TB81</accession>
<dbReference type="EMBL" id="JAEUBG010005865">
    <property type="protein sequence ID" value="KAH3672110.1"/>
    <property type="molecule type" value="Genomic_DNA"/>
</dbReference>
<evidence type="ECO:0000313" key="3">
    <source>
        <dbReference type="Proteomes" id="UP000774326"/>
    </source>
</evidence>
<dbReference type="Proteomes" id="UP000774326">
    <property type="component" value="Unassembled WGS sequence"/>
</dbReference>
<dbReference type="Gene3D" id="3.40.1790.10">
    <property type="entry name" value="Indigoidine synthase domain"/>
    <property type="match status" value="1"/>
</dbReference>
<dbReference type="AlphaFoldDB" id="A0A9P8TB81"/>
<dbReference type="SUPFAM" id="SSF110581">
    <property type="entry name" value="Indigoidine synthase A-like"/>
    <property type="match status" value="1"/>
</dbReference>